<comment type="similarity">
    <text evidence="2 8">Belongs to the protease inhibitor I16 (SSI) family.</text>
</comment>
<evidence type="ECO:0000256" key="8">
    <source>
        <dbReference type="RuleBase" id="RU003471"/>
    </source>
</evidence>
<keyword evidence="7" id="KW-1015">Disulfide bond</keyword>
<comment type="caution">
    <text evidence="11">The sequence shown here is derived from an EMBL/GenBank/DDBJ whole genome shotgun (WGS) entry which is preliminary data.</text>
</comment>
<dbReference type="EMBL" id="BOMF01000164">
    <property type="protein sequence ID" value="GID50925.1"/>
    <property type="molecule type" value="Genomic_DNA"/>
</dbReference>
<protein>
    <recommendedName>
        <fullName evidence="10">Subtilisin inhibitor domain-containing protein</fullName>
    </recommendedName>
</protein>
<dbReference type="Gene3D" id="3.30.350.10">
    <property type="entry name" value="Subtilisin inhibitor-like"/>
    <property type="match status" value="1"/>
</dbReference>
<comment type="subcellular location">
    <subcellularLocation>
        <location evidence="1">Secreted</location>
    </subcellularLocation>
</comment>
<keyword evidence="5 8" id="KW-0646">Protease inhibitor</keyword>
<dbReference type="PRINTS" id="PR00294">
    <property type="entry name" value="SSBTLNINHBTR"/>
</dbReference>
<sequence>MIRTMIGLAATLAAVAGAAGPAAADTGGSGPRGAAHSKLTLTYQAKIVHLTCRPAGGDHPRPVQACATLRDIDGNPSRLKPGDAFCMLLYAPVTARVRGTWEGRSVRWQQTYGNSCEMARATGVLFQF</sequence>
<feature type="domain" description="Subtilisin inhibitor" evidence="10">
    <location>
        <begin position="43"/>
        <end position="114"/>
    </location>
</feature>
<name>A0ABQ3WXS4_9ACTN</name>
<dbReference type="PROSITE" id="PS00999">
    <property type="entry name" value="SSI"/>
    <property type="match status" value="1"/>
</dbReference>
<evidence type="ECO:0000256" key="9">
    <source>
        <dbReference type="SAM" id="SignalP"/>
    </source>
</evidence>
<evidence type="ECO:0000256" key="6">
    <source>
        <dbReference type="ARBA" id="ARBA00022900"/>
    </source>
</evidence>
<evidence type="ECO:0000313" key="11">
    <source>
        <dbReference type="EMBL" id="GID50925.1"/>
    </source>
</evidence>
<keyword evidence="6 8" id="KW-0722">Serine protease inhibitor</keyword>
<feature type="signal peptide" evidence="9">
    <location>
        <begin position="1"/>
        <end position="24"/>
    </location>
</feature>
<comment type="subunit">
    <text evidence="3">Homodimer.</text>
</comment>
<evidence type="ECO:0000256" key="2">
    <source>
        <dbReference type="ARBA" id="ARBA00010472"/>
    </source>
</evidence>
<gene>
    <name evidence="11" type="ORF">Aca07nite_82000</name>
</gene>
<dbReference type="InterPro" id="IPR023549">
    <property type="entry name" value="Subtilisin_inhibitor"/>
</dbReference>
<organism evidence="11">
    <name type="scientific">Actinoplanes campanulatus</name>
    <dbReference type="NCBI Taxonomy" id="113559"/>
    <lineage>
        <taxon>Bacteria</taxon>
        <taxon>Bacillati</taxon>
        <taxon>Actinomycetota</taxon>
        <taxon>Actinomycetes</taxon>
        <taxon>Micromonosporales</taxon>
        <taxon>Micromonosporaceae</taxon>
        <taxon>Actinoplanes</taxon>
    </lineage>
</organism>
<dbReference type="InterPro" id="IPR020054">
    <property type="entry name" value="Prot_inh_SSI_I16_CS"/>
</dbReference>
<evidence type="ECO:0000256" key="1">
    <source>
        <dbReference type="ARBA" id="ARBA00004613"/>
    </source>
</evidence>
<proteinExistence type="inferred from homology"/>
<dbReference type="SUPFAM" id="SSF55399">
    <property type="entry name" value="Subtilisin inhibitor"/>
    <property type="match status" value="1"/>
</dbReference>
<dbReference type="InterPro" id="IPR000691">
    <property type="entry name" value="Prot_inh_I16_SSI"/>
</dbReference>
<accession>A0ABQ3WXS4</accession>
<evidence type="ECO:0000256" key="5">
    <source>
        <dbReference type="ARBA" id="ARBA00022690"/>
    </source>
</evidence>
<evidence type="ECO:0000256" key="7">
    <source>
        <dbReference type="ARBA" id="ARBA00023157"/>
    </source>
</evidence>
<evidence type="ECO:0000256" key="3">
    <source>
        <dbReference type="ARBA" id="ARBA00011738"/>
    </source>
</evidence>
<evidence type="ECO:0000256" key="4">
    <source>
        <dbReference type="ARBA" id="ARBA00022525"/>
    </source>
</evidence>
<keyword evidence="4" id="KW-0964">Secreted</keyword>
<keyword evidence="9" id="KW-0732">Signal</keyword>
<feature type="chain" id="PRO_5046102716" description="Subtilisin inhibitor domain-containing protein" evidence="9">
    <location>
        <begin position="25"/>
        <end position="128"/>
    </location>
</feature>
<reference evidence="11" key="1">
    <citation type="submission" date="2021-01" db="EMBL/GenBank/DDBJ databases">
        <title>Whole genome shotgun sequence of Actinoplanes capillaceus NBRC 16408.</title>
        <authorList>
            <person name="Komaki H."/>
            <person name="Tamura T."/>
        </authorList>
    </citation>
    <scope>NUCLEOTIDE SEQUENCE [LARGE SCALE GENOMIC DNA]</scope>
    <source>
        <strain evidence="11">NBRC 16408</strain>
    </source>
</reference>
<evidence type="ECO:0000259" key="10">
    <source>
        <dbReference type="Pfam" id="PF00720"/>
    </source>
</evidence>
<dbReference type="Pfam" id="PF00720">
    <property type="entry name" value="SSI"/>
    <property type="match status" value="1"/>
</dbReference>
<dbReference type="InterPro" id="IPR036819">
    <property type="entry name" value="Subtilisin_inhibitor-like_sf"/>
</dbReference>